<organism evidence="3">
    <name type="scientific">Leptosphaeria maculans (strain JN3 / isolate v23.1.3 / race Av1-4-5-6-7-8)</name>
    <name type="common">Blackleg fungus</name>
    <name type="synonym">Phoma lingam</name>
    <dbReference type="NCBI Taxonomy" id="985895"/>
    <lineage>
        <taxon>Eukaryota</taxon>
        <taxon>Fungi</taxon>
        <taxon>Dikarya</taxon>
        <taxon>Ascomycota</taxon>
        <taxon>Pezizomycotina</taxon>
        <taxon>Dothideomycetes</taxon>
        <taxon>Pleosporomycetidae</taxon>
        <taxon>Pleosporales</taxon>
        <taxon>Pleosporineae</taxon>
        <taxon>Leptosphaeriaceae</taxon>
        <taxon>Plenodomus</taxon>
        <taxon>Plenodomus lingam/Leptosphaeria maculans species complex</taxon>
    </lineage>
</organism>
<dbReference type="Gene3D" id="3.30.710.10">
    <property type="entry name" value="Potassium Channel Kv1.1, Chain A"/>
    <property type="match status" value="1"/>
</dbReference>
<name>E5R550_LEPMJ</name>
<dbReference type="PANTHER" id="PTHR47843:SF2">
    <property type="entry name" value="BTB DOMAIN-CONTAINING PROTEIN"/>
    <property type="match status" value="1"/>
</dbReference>
<protein>
    <recommendedName>
        <fullName evidence="1">BTB domain-containing protein</fullName>
    </recommendedName>
</protein>
<dbReference type="PROSITE" id="PS50097">
    <property type="entry name" value="BTB"/>
    <property type="match status" value="1"/>
</dbReference>
<dbReference type="InterPro" id="IPR000210">
    <property type="entry name" value="BTB/POZ_dom"/>
</dbReference>
<evidence type="ECO:0000313" key="2">
    <source>
        <dbReference type="EMBL" id="CBX92020.1"/>
    </source>
</evidence>
<dbReference type="VEuPathDB" id="FungiDB:LEMA_P047260.1"/>
<dbReference type="InParanoid" id="E5R550"/>
<dbReference type="EMBL" id="FP929083">
    <property type="protein sequence ID" value="CBX92020.1"/>
    <property type="molecule type" value="Genomic_DNA"/>
</dbReference>
<dbReference type="InterPro" id="IPR011333">
    <property type="entry name" value="SKP1/BTB/POZ_sf"/>
</dbReference>
<evidence type="ECO:0000259" key="1">
    <source>
        <dbReference type="PROSITE" id="PS50097"/>
    </source>
</evidence>
<dbReference type="SUPFAM" id="SSF54695">
    <property type="entry name" value="POZ domain"/>
    <property type="match status" value="1"/>
</dbReference>
<dbReference type="GeneID" id="13284143"/>
<sequence>MSPIRKPSDERAPRASVFASSDTVIVKVGKQFKTYTLHKKLLTFHSGFFRGALSADHKESSEGVVILEAIGIGEFEIFVEWLYEKTLPCCIMQSGPNPMDIQLASRAYVVADMLIACGMKEALFHELYQVYTLSRSRKHISRIVNLCKHLSENDVMIQLLVDCFCVYGGLGHLTKECIKQLSELPKETLVRILLKQNELQNLKREEWRVRREDYVFEHGDRISTNELSIAVGVKER</sequence>
<dbReference type="eggNOG" id="ENOG502T17B">
    <property type="taxonomic scope" value="Eukaryota"/>
</dbReference>
<evidence type="ECO:0000313" key="3">
    <source>
        <dbReference type="Proteomes" id="UP000002668"/>
    </source>
</evidence>
<proteinExistence type="predicted"/>
<dbReference type="HOGENOM" id="CLU_068279_2_2_1"/>
<feature type="domain" description="BTB" evidence="1">
    <location>
        <begin position="22"/>
        <end position="83"/>
    </location>
</feature>
<gene>
    <name evidence="2" type="ORF">LEMA_P047260.1</name>
</gene>
<reference evidence="3" key="1">
    <citation type="journal article" date="2011" name="Nat. Commun.">
        <title>Effector diversification within compartments of the Leptosphaeria maculans genome affected by Repeat-Induced Point mutations.</title>
        <authorList>
            <person name="Rouxel T."/>
            <person name="Grandaubert J."/>
            <person name="Hane J.K."/>
            <person name="Hoede C."/>
            <person name="van de Wouw A.P."/>
            <person name="Couloux A."/>
            <person name="Dominguez V."/>
            <person name="Anthouard V."/>
            <person name="Bally P."/>
            <person name="Bourras S."/>
            <person name="Cozijnsen A.J."/>
            <person name="Ciuffetti L.M."/>
            <person name="Degrave A."/>
            <person name="Dilmaghani A."/>
            <person name="Duret L."/>
            <person name="Fudal I."/>
            <person name="Goodwin S.B."/>
            <person name="Gout L."/>
            <person name="Glaser N."/>
            <person name="Linglin J."/>
            <person name="Kema G.H.J."/>
            <person name="Lapalu N."/>
            <person name="Lawrence C.B."/>
            <person name="May K."/>
            <person name="Meyer M."/>
            <person name="Ollivier B."/>
            <person name="Poulain J."/>
            <person name="Schoch C.L."/>
            <person name="Simon A."/>
            <person name="Spatafora J.W."/>
            <person name="Stachowiak A."/>
            <person name="Turgeon B.G."/>
            <person name="Tyler B.M."/>
            <person name="Vincent D."/>
            <person name="Weissenbach J."/>
            <person name="Amselem J."/>
            <person name="Quesneville H."/>
            <person name="Oliver R.P."/>
            <person name="Wincker P."/>
            <person name="Balesdent M.-H."/>
            <person name="Howlett B.J."/>
        </authorList>
    </citation>
    <scope>NUCLEOTIDE SEQUENCE [LARGE SCALE GENOMIC DNA]</scope>
    <source>
        <strain evidence="3">JN3 / isolate v23.1.3 / race Av1-4-5-6-7-8</strain>
    </source>
</reference>
<dbReference type="PANTHER" id="PTHR47843">
    <property type="entry name" value="BTB DOMAIN-CONTAINING PROTEIN-RELATED"/>
    <property type="match status" value="1"/>
</dbReference>
<dbReference type="Proteomes" id="UP000002668">
    <property type="component" value="Genome"/>
</dbReference>
<dbReference type="OrthoDB" id="194443at2759"/>
<dbReference type="AlphaFoldDB" id="E5R550"/>
<dbReference type="CDD" id="cd18186">
    <property type="entry name" value="BTB_POZ_ZBTB_KLHL-like"/>
    <property type="match status" value="1"/>
</dbReference>
<keyword evidence="3" id="KW-1185">Reference proteome</keyword>
<accession>E5R550</accession>
<dbReference type="OMA" id="CWILLES"/>
<dbReference type="Pfam" id="PF00651">
    <property type="entry name" value="BTB"/>
    <property type="match status" value="1"/>
</dbReference>